<evidence type="ECO:0000313" key="1">
    <source>
        <dbReference type="EMBL" id="GLS21958.1"/>
    </source>
</evidence>
<dbReference type="Proteomes" id="UP001156882">
    <property type="component" value="Unassembled WGS sequence"/>
</dbReference>
<dbReference type="EMBL" id="BSPC01000054">
    <property type="protein sequence ID" value="GLS21958.1"/>
    <property type="molecule type" value="Genomic_DNA"/>
</dbReference>
<evidence type="ECO:0000313" key="2">
    <source>
        <dbReference type="Proteomes" id="UP001156882"/>
    </source>
</evidence>
<gene>
    <name evidence="1" type="ORF">GCM10007874_49750</name>
</gene>
<organism evidence="1 2">
    <name type="scientific">Labrys miyagiensis</name>
    <dbReference type="NCBI Taxonomy" id="346912"/>
    <lineage>
        <taxon>Bacteria</taxon>
        <taxon>Pseudomonadati</taxon>
        <taxon>Pseudomonadota</taxon>
        <taxon>Alphaproteobacteria</taxon>
        <taxon>Hyphomicrobiales</taxon>
        <taxon>Xanthobacteraceae</taxon>
        <taxon>Labrys</taxon>
    </lineage>
</organism>
<dbReference type="RefSeq" id="WP_284314949.1">
    <property type="nucleotide sequence ID" value="NZ_BSPC01000054.1"/>
</dbReference>
<reference evidence="2" key="1">
    <citation type="journal article" date="2019" name="Int. J. Syst. Evol. Microbiol.">
        <title>The Global Catalogue of Microorganisms (GCM) 10K type strain sequencing project: providing services to taxonomists for standard genome sequencing and annotation.</title>
        <authorList>
            <consortium name="The Broad Institute Genomics Platform"/>
            <consortium name="The Broad Institute Genome Sequencing Center for Infectious Disease"/>
            <person name="Wu L."/>
            <person name="Ma J."/>
        </authorList>
    </citation>
    <scope>NUCLEOTIDE SEQUENCE [LARGE SCALE GENOMIC DNA]</scope>
    <source>
        <strain evidence="2">NBRC 101365</strain>
    </source>
</reference>
<proteinExistence type="predicted"/>
<comment type="caution">
    <text evidence="1">The sequence shown here is derived from an EMBL/GenBank/DDBJ whole genome shotgun (WGS) entry which is preliminary data.</text>
</comment>
<name>A0ABQ6CNP5_9HYPH</name>
<sequence length="93" mass="9840">MTEANHVERVVAMKAAYAVLEGAMTQLVSVFGQVDSAMADRAIDKAIAASRNHLSVLLGESRLPMADVAMISGVVELSMNKARIQLADAAGRQ</sequence>
<accession>A0ABQ6CNP5</accession>
<protein>
    <submittedName>
        <fullName evidence="1">Uncharacterized protein</fullName>
    </submittedName>
</protein>
<keyword evidence="2" id="KW-1185">Reference proteome</keyword>